<keyword evidence="3" id="KW-1185">Reference proteome</keyword>
<protein>
    <recommendedName>
        <fullName evidence="4">BZIP domain-containing protein</fullName>
    </recommendedName>
</protein>
<dbReference type="Proteomes" id="UP001189429">
    <property type="component" value="Unassembled WGS sequence"/>
</dbReference>
<accession>A0ABN9R6X0</accession>
<reference evidence="2" key="1">
    <citation type="submission" date="2023-10" db="EMBL/GenBank/DDBJ databases">
        <authorList>
            <person name="Chen Y."/>
            <person name="Shah S."/>
            <person name="Dougan E. K."/>
            <person name="Thang M."/>
            <person name="Chan C."/>
        </authorList>
    </citation>
    <scope>NUCLEOTIDE SEQUENCE [LARGE SCALE GENOMIC DNA]</scope>
</reference>
<gene>
    <name evidence="2" type="ORF">PCOR1329_LOCUS18143</name>
</gene>
<evidence type="ECO:0008006" key="4">
    <source>
        <dbReference type="Google" id="ProtNLM"/>
    </source>
</evidence>
<organism evidence="2 3">
    <name type="scientific">Prorocentrum cordatum</name>
    <dbReference type="NCBI Taxonomy" id="2364126"/>
    <lineage>
        <taxon>Eukaryota</taxon>
        <taxon>Sar</taxon>
        <taxon>Alveolata</taxon>
        <taxon>Dinophyceae</taxon>
        <taxon>Prorocentrales</taxon>
        <taxon>Prorocentraceae</taxon>
        <taxon>Prorocentrum</taxon>
    </lineage>
</organism>
<feature type="compositionally biased region" description="Acidic residues" evidence="1">
    <location>
        <begin position="109"/>
        <end position="122"/>
    </location>
</feature>
<sequence length="190" mass="21103">MPLEARLRPISRRRHKESSHVIADGAVKLLARLNRRDTVKTAADVKMSEVEKDNEDVENRGGGSSSISVDTMALPAVSSDPAASLPEQKGRRRRREGDDGTDASRGDAELENDPTTESDGEQFDPANWQRQGFNMNKAIGKSTRKMERKVKCLQNDVETIQRWQDEAEVKMSVLQTQFTEFKQGGSSSAA</sequence>
<evidence type="ECO:0000313" key="2">
    <source>
        <dbReference type="EMBL" id="CAK0814568.1"/>
    </source>
</evidence>
<dbReference type="EMBL" id="CAUYUJ010005680">
    <property type="protein sequence ID" value="CAK0814568.1"/>
    <property type="molecule type" value="Genomic_DNA"/>
</dbReference>
<proteinExistence type="predicted"/>
<evidence type="ECO:0000313" key="3">
    <source>
        <dbReference type="Proteomes" id="UP001189429"/>
    </source>
</evidence>
<evidence type="ECO:0000256" key="1">
    <source>
        <dbReference type="SAM" id="MobiDB-lite"/>
    </source>
</evidence>
<feature type="region of interest" description="Disordered" evidence="1">
    <location>
        <begin position="37"/>
        <end position="145"/>
    </location>
</feature>
<name>A0ABN9R6X0_9DINO</name>
<comment type="caution">
    <text evidence="2">The sequence shown here is derived from an EMBL/GenBank/DDBJ whole genome shotgun (WGS) entry which is preliminary data.</text>
</comment>
<feature type="compositionally biased region" description="Basic and acidic residues" evidence="1">
    <location>
        <begin position="95"/>
        <end position="108"/>
    </location>
</feature>